<evidence type="ECO:0000259" key="1">
    <source>
        <dbReference type="PROSITE" id="PS50011"/>
    </source>
</evidence>
<dbReference type="InterPro" id="IPR000719">
    <property type="entry name" value="Prot_kinase_dom"/>
</dbReference>
<dbReference type="EMBL" id="WAAT01000050">
    <property type="protein sequence ID" value="KAB1067292.1"/>
    <property type="molecule type" value="Genomic_DNA"/>
</dbReference>
<comment type="caution">
    <text evidence="2">The sequence shown here is derived from an EMBL/GenBank/DDBJ whole genome shotgun (WGS) entry which is preliminary data.</text>
</comment>
<proteinExistence type="predicted"/>
<keyword evidence="2" id="KW-0418">Kinase</keyword>
<dbReference type="Proteomes" id="UP000441333">
    <property type="component" value="Unassembled WGS sequence"/>
</dbReference>
<dbReference type="Gene3D" id="3.30.200.20">
    <property type="entry name" value="Phosphorylase Kinase, domain 1"/>
    <property type="match status" value="1"/>
</dbReference>
<name>A0A6N6MEL6_9FLAO</name>
<dbReference type="PANTHER" id="PTHR43173">
    <property type="entry name" value="ABC1 FAMILY PROTEIN"/>
    <property type="match status" value="1"/>
</dbReference>
<sequence length="434" mass="49890">MKSINKIPVSKIERASKLVSTGAKIGMNYIKYYGDKITKSELEAKDKLNENNASDIYDGLKQLKGSALKVAQMLSMEKSIMPQAYVEKFSLAQFSVPPLSPPLVLKTFKKYFGKLPEDLFDTFQLNSVNAASIGQVHIAEKDGKKLAVKIQYPGVSDSIASDLAMVKPIAMSMFNIKGEGSEKYFKEVEDKLLEETDYILEVKQSIEISEACQHIPHLKFPKYYEQWSSERVITMDYMEGEHLSEFTAHNTNQKLANQLGQALWDFYMFQIHKLKKVHADPHPGNFLVSKTGDLIALDFGCMKQIPEDFYGPYFELADKENMSNPENFKTKLYELEILRADDKAEEVVFFTGMFHEMLSLFTQPLHEDHFDFSDDKFFGKIADLGEKYSKNTQLRKLNANRGSKHFIYMNRTFFGLYNLMFDLKAKDIEINKWI</sequence>
<dbReference type="InterPro" id="IPR051130">
    <property type="entry name" value="Mito_struct-func_regulator"/>
</dbReference>
<gene>
    <name evidence="2" type="ORF">F6U93_12835</name>
</gene>
<accession>A0A6N6MEL6</accession>
<dbReference type="GO" id="GO:0005524">
    <property type="term" value="F:ATP binding"/>
    <property type="evidence" value="ECO:0007669"/>
    <property type="project" value="InterPro"/>
</dbReference>
<dbReference type="Pfam" id="PF03109">
    <property type="entry name" value="ABC1"/>
    <property type="match status" value="1"/>
</dbReference>
<dbReference type="RefSeq" id="WP_150940441.1">
    <property type="nucleotide sequence ID" value="NZ_WAAT01000050.1"/>
</dbReference>
<protein>
    <submittedName>
        <fullName evidence="2">AarF/ABC1/UbiB kinase family protein</fullName>
    </submittedName>
</protein>
<dbReference type="Gene3D" id="1.10.510.10">
    <property type="entry name" value="Transferase(Phosphotransferase) domain 1"/>
    <property type="match status" value="1"/>
</dbReference>
<dbReference type="PANTHER" id="PTHR43173:SF19">
    <property type="entry name" value="AARF DOMAIN-CONTAINING PROTEIN KINASE 1"/>
    <property type="match status" value="1"/>
</dbReference>
<keyword evidence="3" id="KW-1185">Reference proteome</keyword>
<evidence type="ECO:0000313" key="2">
    <source>
        <dbReference type="EMBL" id="KAB1067292.1"/>
    </source>
</evidence>
<organism evidence="2 3">
    <name type="scientific">Pseudotamlana haliotis</name>
    <dbReference type="NCBI Taxonomy" id="2614804"/>
    <lineage>
        <taxon>Bacteria</taxon>
        <taxon>Pseudomonadati</taxon>
        <taxon>Bacteroidota</taxon>
        <taxon>Flavobacteriia</taxon>
        <taxon>Flavobacteriales</taxon>
        <taxon>Flavobacteriaceae</taxon>
        <taxon>Pseudotamlana</taxon>
    </lineage>
</organism>
<feature type="domain" description="Protein kinase" evidence="1">
    <location>
        <begin position="122"/>
        <end position="434"/>
    </location>
</feature>
<dbReference type="GO" id="GO:0004672">
    <property type="term" value="F:protein kinase activity"/>
    <property type="evidence" value="ECO:0007669"/>
    <property type="project" value="InterPro"/>
</dbReference>
<evidence type="ECO:0000313" key="3">
    <source>
        <dbReference type="Proteomes" id="UP000441333"/>
    </source>
</evidence>
<dbReference type="InterPro" id="IPR004147">
    <property type="entry name" value="ABC1_dom"/>
</dbReference>
<keyword evidence="2" id="KW-0808">Transferase</keyword>
<dbReference type="AlphaFoldDB" id="A0A6N6MEL6"/>
<dbReference type="InterPro" id="IPR011009">
    <property type="entry name" value="Kinase-like_dom_sf"/>
</dbReference>
<dbReference type="PROSITE" id="PS50011">
    <property type="entry name" value="PROTEIN_KINASE_DOM"/>
    <property type="match status" value="1"/>
</dbReference>
<reference evidence="2 3" key="1">
    <citation type="submission" date="2019-09" db="EMBL/GenBank/DDBJ databases">
        <authorList>
            <person name="Cao W.R."/>
        </authorList>
    </citation>
    <scope>NUCLEOTIDE SEQUENCE [LARGE SCALE GENOMIC DNA]</scope>
    <source>
        <strain evidence="2 3">B1N29</strain>
    </source>
</reference>
<dbReference type="SUPFAM" id="SSF56112">
    <property type="entry name" value="Protein kinase-like (PK-like)"/>
    <property type="match status" value="1"/>
</dbReference>